<dbReference type="SUPFAM" id="SSF52317">
    <property type="entry name" value="Class I glutamine amidotransferase-like"/>
    <property type="match status" value="1"/>
</dbReference>
<dbReference type="Gene3D" id="3.40.50.880">
    <property type="match status" value="1"/>
</dbReference>
<dbReference type="InterPro" id="IPR029062">
    <property type="entry name" value="Class_I_gatase-like"/>
</dbReference>
<protein>
    <submittedName>
        <fullName evidence="2">ThuA domain-containing protein</fullName>
    </submittedName>
</protein>
<dbReference type="Pfam" id="PF06283">
    <property type="entry name" value="ThuA"/>
    <property type="match status" value="1"/>
</dbReference>
<feature type="domain" description="ThuA-like" evidence="1">
    <location>
        <begin position="12"/>
        <end position="224"/>
    </location>
</feature>
<name>A0ABP7FIH3_9ACTN</name>
<proteinExistence type="predicted"/>
<dbReference type="InterPro" id="IPR029010">
    <property type="entry name" value="ThuA-like"/>
</dbReference>
<evidence type="ECO:0000313" key="2">
    <source>
        <dbReference type="EMBL" id="GAA3740583.1"/>
    </source>
</evidence>
<reference evidence="3" key="1">
    <citation type="journal article" date="2019" name="Int. J. Syst. Evol. Microbiol.">
        <title>The Global Catalogue of Microorganisms (GCM) 10K type strain sequencing project: providing services to taxonomists for standard genome sequencing and annotation.</title>
        <authorList>
            <consortium name="The Broad Institute Genomics Platform"/>
            <consortium name="The Broad Institute Genome Sequencing Center for Infectious Disease"/>
            <person name="Wu L."/>
            <person name="Ma J."/>
        </authorList>
    </citation>
    <scope>NUCLEOTIDE SEQUENCE [LARGE SCALE GENOMIC DNA]</scope>
    <source>
        <strain evidence="3">JCM 17137</strain>
    </source>
</reference>
<evidence type="ECO:0000313" key="3">
    <source>
        <dbReference type="Proteomes" id="UP001500908"/>
    </source>
</evidence>
<evidence type="ECO:0000259" key="1">
    <source>
        <dbReference type="Pfam" id="PF06283"/>
    </source>
</evidence>
<sequence length="228" mass="25249">MPAARFELARPRALMVRGGWEGHEPVATTELFLPVLEQAGFSVEIHDDLAVYDDEERLAHTDLIVQCWSMGHLSDERAERLAGAVRAGTGFAGWHGGVVAAFKGNERYWQLTGGVFVAHPGDMRPHSYDIVAERADHPIVAGLGPFHAYTEQYWVLTDDLDDVLVTTTHPADSHTPWPRPVTVPAVWTRQWGAGRVFVSTIGHHRPDFDTAHVHTLTARGLLWAGRAL</sequence>
<dbReference type="PANTHER" id="PTHR40469">
    <property type="entry name" value="SECRETED GLYCOSYL HYDROLASE"/>
    <property type="match status" value="1"/>
</dbReference>
<dbReference type="EMBL" id="BAABDD010000007">
    <property type="protein sequence ID" value="GAA3740583.1"/>
    <property type="molecule type" value="Genomic_DNA"/>
</dbReference>
<gene>
    <name evidence="2" type="ORF">GCM10022402_20460</name>
</gene>
<comment type="caution">
    <text evidence="2">The sequence shown here is derived from an EMBL/GenBank/DDBJ whole genome shotgun (WGS) entry which is preliminary data.</text>
</comment>
<dbReference type="PANTHER" id="PTHR40469:SF2">
    <property type="entry name" value="GALACTOSE-BINDING DOMAIN-LIKE SUPERFAMILY PROTEIN"/>
    <property type="match status" value="1"/>
</dbReference>
<organism evidence="2 3">
    <name type="scientific">Salinactinospora qingdaonensis</name>
    <dbReference type="NCBI Taxonomy" id="702744"/>
    <lineage>
        <taxon>Bacteria</taxon>
        <taxon>Bacillati</taxon>
        <taxon>Actinomycetota</taxon>
        <taxon>Actinomycetes</taxon>
        <taxon>Streptosporangiales</taxon>
        <taxon>Nocardiopsidaceae</taxon>
        <taxon>Salinactinospora</taxon>
    </lineage>
</organism>
<accession>A0ABP7FIH3</accession>
<keyword evidence="3" id="KW-1185">Reference proteome</keyword>
<dbReference type="Proteomes" id="UP001500908">
    <property type="component" value="Unassembled WGS sequence"/>
</dbReference>
<dbReference type="RefSeq" id="WP_344970127.1">
    <property type="nucleotide sequence ID" value="NZ_BAABDD010000007.1"/>
</dbReference>